<dbReference type="InterPro" id="IPR051848">
    <property type="entry name" value="PGIP"/>
</dbReference>
<evidence type="ECO:0000313" key="3">
    <source>
        <dbReference type="Proteomes" id="UP000823775"/>
    </source>
</evidence>
<comment type="subcellular location">
    <subcellularLocation>
        <location evidence="1">Cell envelope</location>
    </subcellularLocation>
</comment>
<dbReference type="InterPro" id="IPR001611">
    <property type="entry name" value="Leu-rich_rpt"/>
</dbReference>
<dbReference type="InterPro" id="IPR032675">
    <property type="entry name" value="LRR_dom_sf"/>
</dbReference>
<reference evidence="2 3" key="1">
    <citation type="journal article" date="2021" name="BMC Genomics">
        <title>Datura genome reveals duplications of psychoactive alkaloid biosynthetic genes and high mutation rate following tissue culture.</title>
        <authorList>
            <person name="Rajewski A."/>
            <person name="Carter-House D."/>
            <person name="Stajich J."/>
            <person name="Litt A."/>
        </authorList>
    </citation>
    <scope>NUCLEOTIDE SEQUENCE [LARGE SCALE GENOMIC DNA]</scope>
    <source>
        <strain evidence="2">AR-01</strain>
    </source>
</reference>
<evidence type="ECO:0000313" key="2">
    <source>
        <dbReference type="EMBL" id="MCD7468834.1"/>
    </source>
</evidence>
<sequence length="141" mass="16361">MELSHFPTSIFTGKRFLYLILLEYFIPILVTSQSPATTEHDILLKIKHQIRETHYHSTRGILLQEKDFTVEIPSSICDLKNLTFLNLAWNFLPGKFPTFLCNCSNLQHLDLSQNYFVGPIPTDIHRLQKLKYLNLGKTISL</sequence>
<gene>
    <name evidence="2" type="ORF">HAX54_007336</name>
</gene>
<dbReference type="PANTHER" id="PTHR48059:SF4">
    <property type="entry name" value="POLYGALACTURONASE INHIBITOR 1-RELATED"/>
    <property type="match status" value="1"/>
</dbReference>
<evidence type="ECO:0008006" key="4">
    <source>
        <dbReference type="Google" id="ProtNLM"/>
    </source>
</evidence>
<keyword evidence="3" id="KW-1185">Reference proteome</keyword>
<organism evidence="2 3">
    <name type="scientific">Datura stramonium</name>
    <name type="common">Jimsonweed</name>
    <name type="synonym">Common thornapple</name>
    <dbReference type="NCBI Taxonomy" id="4076"/>
    <lineage>
        <taxon>Eukaryota</taxon>
        <taxon>Viridiplantae</taxon>
        <taxon>Streptophyta</taxon>
        <taxon>Embryophyta</taxon>
        <taxon>Tracheophyta</taxon>
        <taxon>Spermatophyta</taxon>
        <taxon>Magnoliopsida</taxon>
        <taxon>eudicotyledons</taxon>
        <taxon>Gunneridae</taxon>
        <taxon>Pentapetalae</taxon>
        <taxon>asterids</taxon>
        <taxon>lamiids</taxon>
        <taxon>Solanales</taxon>
        <taxon>Solanaceae</taxon>
        <taxon>Solanoideae</taxon>
        <taxon>Datureae</taxon>
        <taxon>Datura</taxon>
    </lineage>
</organism>
<dbReference type="EMBL" id="JACEIK010001377">
    <property type="protein sequence ID" value="MCD7468834.1"/>
    <property type="molecule type" value="Genomic_DNA"/>
</dbReference>
<dbReference type="Gene3D" id="3.80.10.10">
    <property type="entry name" value="Ribonuclease Inhibitor"/>
    <property type="match status" value="1"/>
</dbReference>
<dbReference type="SUPFAM" id="SSF52058">
    <property type="entry name" value="L domain-like"/>
    <property type="match status" value="1"/>
</dbReference>
<evidence type="ECO:0000256" key="1">
    <source>
        <dbReference type="ARBA" id="ARBA00004196"/>
    </source>
</evidence>
<proteinExistence type="predicted"/>
<comment type="caution">
    <text evidence="2">The sequence shown here is derived from an EMBL/GenBank/DDBJ whole genome shotgun (WGS) entry which is preliminary data.</text>
</comment>
<name>A0ABS8TE29_DATST</name>
<dbReference type="Pfam" id="PF00560">
    <property type="entry name" value="LRR_1"/>
    <property type="match status" value="2"/>
</dbReference>
<dbReference type="PANTHER" id="PTHR48059">
    <property type="entry name" value="POLYGALACTURONASE INHIBITOR 1"/>
    <property type="match status" value="1"/>
</dbReference>
<protein>
    <recommendedName>
        <fullName evidence="4">Non-specific serine/threonine protein kinase</fullName>
    </recommendedName>
</protein>
<accession>A0ABS8TE29</accession>
<dbReference type="Proteomes" id="UP000823775">
    <property type="component" value="Unassembled WGS sequence"/>
</dbReference>